<dbReference type="Proteomes" id="UP001211907">
    <property type="component" value="Unassembled WGS sequence"/>
</dbReference>
<dbReference type="CDD" id="cd00177">
    <property type="entry name" value="START"/>
    <property type="match status" value="1"/>
</dbReference>
<name>A0AAD5SZZ5_9FUNG</name>
<sequence>MDSASIFLDNLRFRDWVALFGAAAWDATEKSLVRRRRRPLWLLPITAALVMLYFALMTTRAIPWLRFVLLNNLSARTYFDRFLKTNTSADTPSTKINPPPKPAINPLLPSKIIDSTQIVPPQKPVLQIQTKNYQATTGSGRGDEDDDLFLDAQESPHHLKDGTTSAAGNSSSAHSSTTTYSTAESPTPTSPSTAATTASAITYSVQEQNSENTTVSSPAKKRPKYILDYVDILTDGKDVALVPQEKFLTFTSLQSKHPEHQFSSSLDTAVTKVLELEYLMKLQESNRPTKQNWTFEWEKNGIVVHTLAIPDSSIPIVRGKGKITGGFTISEIFSVIRSPTCRKKWDQRFESGTPLFIFNQDETIGHTIQKGSYFVPGRDMIVALTTRRPSHKELIHAVTSVDYKPSTSIDITELLPLPRADNNNLVRANLTVSAWTLKSIFSNDGINGRVDEVIEAVYIVQVDPKGNLPSAIVKLVQNSTPLVIPAVQTYLETNGPVPFILNIPPSSAKTAASLVHGLNPLPATLLPKLETWNADTRTYSLLLSVYRKSTTSRDVAMNQNKNLHKHRHTAGELLRLSIAVPRLAFWTSGCAITAQVIATENNSATTTAAIRAAGAVFVGPGISTNVETRRRNGVLQGIVGDMTMAVVMVWINEDAKNYDDVAAAAVADNTKEIRIKIEMAPAVDEQNSEGAVFFNGSVADTVGGDA</sequence>
<keyword evidence="2" id="KW-0472">Membrane</keyword>
<dbReference type="PANTHER" id="PTHR19308">
    <property type="entry name" value="PHOSPHATIDYLCHOLINE TRANSFER PROTEIN"/>
    <property type="match status" value="1"/>
</dbReference>
<accession>A0AAD5SZZ5</accession>
<dbReference type="InterPro" id="IPR023393">
    <property type="entry name" value="START-like_dom_sf"/>
</dbReference>
<keyword evidence="2" id="KW-1133">Transmembrane helix</keyword>
<comment type="caution">
    <text evidence="4">The sequence shown here is derived from an EMBL/GenBank/DDBJ whole genome shotgun (WGS) entry which is preliminary data.</text>
</comment>
<gene>
    <name evidence="4" type="ORF">HK100_012299</name>
</gene>
<keyword evidence="2" id="KW-0812">Transmembrane</keyword>
<protein>
    <recommendedName>
        <fullName evidence="3">START domain-containing protein</fullName>
    </recommendedName>
</protein>
<evidence type="ECO:0000259" key="3">
    <source>
        <dbReference type="PROSITE" id="PS50848"/>
    </source>
</evidence>
<dbReference type="PROSITE" id="PS50848">
    <property type="entry name" value="START"/>
    <property type="match status" value="1"/>
</dbReference>
<dbReference type="GO" id="GO:0005737">
    <property type="term" value="C:cytoplasm"/>
    <property type="evidence" value="ECO:0007669"/>
    <property type="project" value="UniProtKB-ARBA"/>
</dbReference>
<dbReference type="InterPro" id="IPR002913">
    <property type="entry name" value="START_lipid-bd_dom"/>
</dbReference>
<feature type="transmembrane region" description="Helical" evidence="2">
    <location>
        <begin position="40"/>
        <end position="57"/>
    </location>
</feature>
<reference evidence="4" key="1">
    <citation type="submission" date="2020-05" db="EMBL/GenBank/DDBJ databases">
        <title>Phylogenomic resolution of chytrid fungi.</title>
        <authorList>
            <person name="Stajich J.E."/>
            <person name="Amses K."/>
            <person name="Simmons R."/>
            <person name="Seto K."/>
            <person name="Myers J."/>
            <person name="Bonds A."/>
            <person name="Quandt C.A."/>
            <person name="Barry K."/>
            <person name="Liu P."/>
            <person name="Grigoriev I."/>
            <person name="Longcore J.E."/>
            <person name="James T.Y."/>
        </authorList>
    </citation>
    <scope>NUCLEOTIDE SEQUENCE</scope>
    <source>
        <strain evidence="4">JEL0513</strain>
    </source>
</reference>
<dbReference type="SUPFAM" id="SSF55961">
    <property type="entry name" value="Bet v1-like"/>
    <property type="match status" value="1"/>
</dbReference>
<dbReference type="PANTHER" id="PTHR19308:SF14">
    <property type="entry name" value="START DOMAIN-CONTAINING PROTEIN"/>
    <property type="match status" value="1"/>
</dbReference>
<keyword evidence="5" id="KW-1185">Reference proteome</keyword>
<evidence type="ECO:0000313" key="5">
    <source>
        <dbReference type="Proteomes" id="UP001211907"/>
    </source>
</evidence>
<feature type="domain" description="START" evidence="3">
    <location>
        <begin position="264"/>
        <end position="474"/>
    </location>
</feature>
<proteinExistence type="predicted"/>
<dbReference type="AlphaFoldDB" id="A0AAD5SZZ5"/>
<dbReference type="GO" id="GO:0008289">
    <property type="term" value="F:lipid binding"/>
    <property type="evidence" value="ECO:0007669"/>
    <property type="project" value="InterPro"/>
</dbReference>
<evidence type="ECO:0000256" key="1">
    <source>
        <dbReference type="SAM" id="MobiDB-lite"/>
    </source>
</evidence>
<feature type="compositionally biased region" description="Low complexity" evidence="1">
    <location>
        <begin position="163"/>
        <end position="197"/>
    </location>
</feature>
<evidence type="ECO:0000313" key="4">
    <source>
        <dbReference type="EMBL" id="KAJ3121610.1"/>
    </source>
</evidence>
<organism evidence="4 5">
    <name type="scientific">Physocladia obscura</name>
    <dbReference type="NCBI Taxonomy" id="109957"/>
    <lineage>
        <taxon>Eukaryota</taxon>
        <taxon>Fungi</taxon>
        <taxon>Fungi incertae sedis</taxon>
        <taxon>Chytridiomycota</taxon>
        <taxon>Chytridiomycota incertae sedis</taxon>
        <taxon>Chytridiomycetes</taxon>
        <taxon>Chytridiales</taxon>
        <taxon>Chytriomycetaceae</taxon>
        <taxon>Physocladia</taxon>
    </lineage>
</organism>
<dbReference type="Gene3D" id="3.30.530.20">
    <property type="match status" value="1"/>
</dbReference>
<dbReference type="InterPro" id="IPR051213">
    <property type="entry name" value="START_lipid_transfer"/>
</dbReference>
<feature type="region of interest" description="Disordered" evidence="1">
    <location>
        <begin position="157"/>
        <end position="197"/>
    </location>
</feature>
<evidence type="ECO:0000256" key="2">
    <source>
        <dbReference type="SAM" id="Phobius"/>
    </source>
</evidence>
<dbReference type="EMBL" id="JADGJH010000867">
    <property type="protein sequence ID" value="KAJ3121610.1"/>
    <property type="molecule type" value="Genomic_DNA"/>
</dbReference>